<dbReference type="GO" id="GO:0005737">
    <property type="term" value="C:cytoplasm"/>
    <property type="evidence" value="ECO:0007669"/>
    <property type="project" value="UniProtKB-SubCell"/>
</dbReference>
<dbReference type="CDD" id="cd17541">
    <property type="entry name" value="REC_CheB-like"/>
    <property type="match status" value="1"/>
</dbReference>
<dbReference type="EC" id="3.1.1.61" evidence="5"/>
<evidence type="ECO:0000256" key="3">
    <source>
        <dbReference type="ARBA" id="ARBA00022801"/>
    </source>
</evidence>
<evidence type="ECO:0000256" key="2">
    <source>
        <dbReference type="ARBA" id="ARBA00022500"/>
    </source>
</evidence>
<dbReference type="InterPro" id="IPR008248">
    <property type="entry name" value="CheB-like"/>
</dbReference>
<name>A0A5K7X3G9_9BACT</name>
<dbReference type="InterPro" id="IPR001789">
    <property type="entry name" value="Sig_transdc_resp-reg_receiver"/>
</dbReference>
<keyword evidence="3 5" id="KW-0378">Hydrolase</keyword>
<comment type="catalytic activity">
    <reaction evidence="5">
        <text>L-glutaminyl-[protein] + H2O = L-glutamyl-[protein] + NH4(+)</text>
        <dbReference type="Rhea" id="RHEA:16441"/>
        <dbReference type="Rhea" id="RHEA-COMP:10207"/>
        <dbReference type="Rhea" id="RHEA-COMP:10208"/>
        <dbReference type="ChEBI" id="CHEBI:15377"/>
        <dbReference type="ChEBI" id="CHEBI:28938"/>
        <dbReference type="ChEBI" id="CHEBI:29973"/>
        <dbReference type="ChEBI" id="CHEBI:30011"/>
        <dbReference type="EC" id="3.5.1.44"/>
    </reaction>
</comment>
<dbReference type="InterPro" id="IPR011006">
    <property type="entry name" value="CheY-like_superfamily"/>
</dbReference>
<comment type="catalytic activity">
    <reaction evidence="4 5">
        <text>[protein]-L-glutamate 5-O-methyl ester + H2O = L-glutamyl-[protein] + methanol + H(+)</text>
        <dbReference type="Rhea" id="RHEA:23236"/>
        <dbReference type="Rhea" id="RHEA-COMP:10208"/>
        <dbReference type="Rhea" id="RHEA-COMP:10311"/>
        <dbReference type="ChEBI" id="CHEBI:15377"/>
        <dbReference type="ChEBI" id="CHEBI:15378"/>
        <dbReference type="ChEBI" id="CHEBI:17790"/>
        <dbReference type="ChEBI" id="CHEBI:29973"/>
        <dbReference type="ChEBI" id="CHEBI:82795"/>
        <dbReference type="EC" id="3.1.1.61"/>
    </reaction>
</comment>
<dbReference type="GO" id="GO:0006935">
    <property type="term" value="P:chemotaxis"/>
    <property type="evidence" value="ECO:0007669"/>
    <property type="project" value="UniProtKB-UniRule"/>
</dbReference>
<dbReference type="GO" id="GO:0050568">
    <property type="term" value="F:protein-glutamine glutaminase activity"/>
    <property type="evidence" value="ECO:0007669"/>
    <property type="project" value="UniProtKB-UniRule"/>
</dbReference>
<evidence type="ECO:0000256" key="1">
    <source>
        <dbReference type="ARBA" id="ARBA00022490"/>
    </source>
</evidence>
<feature type="active site" evidence="5 6">
    <location>
        <position position="301"/>
    </location>
</feature>
<evidence type="ECO:0000256" key="4">
    <source>
        <dbReference type="ARBA" id="ARBA00048267"/>
    </source>
</evidence>
<evidence type="ECO:0000259" key="9">
    <source>
        <dbReference type="PROSITE" id="PS50122"/>
    </source>
</evidence>
<feature type="active site" evidence="5 6">
    <location>
        <position position="179"/>
    </location>
</feature>
<protein>
    <recommendedName>
        <fullName evidence="5">Protein-glutamate methylesterase/protein-glutamine glutaminase</fullName>
        <ecNumber evidence="5">3.1.1.61</ecNumber>
        <ecNumber evidence="5">3.5.1.44</ecNumber>
    </recommendedName>
</protein>
<reference evidence="11" key="1">
    <citation type="submission" date="2019-10" db="EMBL/GenBank/DDBJ databases">
        <title>Lacipirellula parvula gen. nov., sp. nov., representing a lineage of planctomycetes widespread in freshwater anoxic habitats, and description of the family Lacipirellulaceae.</title>
        <authorList>
            <person name="Dedysh S.N."/>
            <person name="Kulichevskaya I.S."/>
            <person name="Beletsky A.V."/>
            <person name="Rakitin A.L."/>
            <person name="Mardanov A.V."/>
            <person name="Ivanova A.A."/>
            <person name="Saltykova V.X."/>
            <person name="Rijpstra W.I.C."/>
            <person name="Sinninghe Damste J.S."/>
            <person name="Ravin N.V."/>
        </authorList>
    </citation>
    <scope>NUCLEOTIDE SEQUENCE [LARGE SCALE GENOMIC DNA]</scope>
    <source>
        <strain evidence="11">PX69</strain>
    </source>
</reference>
<dbReference type="HAMAP" id="MF_00099">
    <property type="entry name" value="CheB_chemtxs"/>
    <property type="match status" value="1"/>
</dbReference>
<dbReference type="InterPro" id="IPR035909">
    <property type="entry name" value="CheB_C"/>
</dbReference>
<dbReference type="InterPro" id="IPR000673">
    <property type="entry name" value="Sig_transdc_resp-reg_Me-estase"/>
</dbReference>
<dbReference type="PANTHER" id="PTHR42872:SF6">
    <property type="entry name" value="PROTEIN-GLUTAMATE METHYLESTERASE_PROTEIN-GLUTAMINE GLUTAMINASE"/>
    <property type="match status" value="1"/>
</dbReference>
<dbReference type="KEGG" id="lpav:PLANPX_0816"/>
<comment type="subcellular location">
    <subcellularLocation>
        <location evidence="5">Cytoplasm</location>
    </subcellularLocation>
</comment>
<dbReference type="Pfam" id="PF00072">
    <property type="entry name" value="Response_reg"/>
    <property type="match status" value="1"/>
</dbReference>
<proteinExistence type="inferred from homology"/>
<dbReference type="Gene3D" id="3.40.50.2300">
    <property type="match status" value="1"/>
</dbReference>
<comment type="similarity">
    <text evidence="5">Belongs to the CheB family.</text>
</comment>
<evidence type="ECO:0000313" key="10">
    <source>
        <dbReference type="EMBL" id="BBO31204.1"/>
    </source>
</evidence>
<dbReference type="GO" id="GO:0000156">
    <property type="term" value="F:phosphorelay response regulator activity"/>
    <property type="evidence" value="ECO:0007669"/>
    <property type="project" value="InterPro"/>
</dbReference>
<dbReference type="CDD" id="cd16432">
    <property type="entry name" value="CheB_Rec"/>
    <property type="match status" value="1"/>
</dbReference>
<evidence type="ECO:0000313" key="11">
    <source>
        <dbReference type="Proteomes" id="UP000326837"/>
    </source>
</evidence>
<evidence type="ECO:0000256" key="6">
    <source>
        <dbReference type="PROSITE-ProRule" id="PRU00050"/>
    </source>
</evidence>
<accession>A0A5K7X3G9</accession>
<dbReference type="GO" id="GO:0008984">
    <property type="term" value="F:protein-glutamate methylesterase activity"/>
    <property type="evidence" value="ECO:0007669"/>
    <property type="project" value="UniProtKB-UniRule"/>
</dbReference>
<dbReference type="AlphaFoldDB" id="A0A5K7X3G9"/>
<dbReference type="EC" id="3.5.1.44" evidence="5"/>
<dbReference type="SUPFAM" id="SSF52172">
    <property type="entry name" value="CheY-like"/>
    <property type="match status" value="1"/>
</dbReference>
<dbReference type="SMART" id="SM00448">
    <property type="entry name" value="REC"/>
    <property type="match status" value="1"/>
</dbReference>
<feature type="domain" description="CheB-type methylesterase" evidence="9">
    <location>
        <begin position="174"/>
        <end position="359"/>
    </location>
</feature>
<feature type="active site" evidence="5 6">
    <location>
        <position position="205"/>
    </location>
</feature>
<keyword evidence="11" id="KW-1185">Reference proteome</keyword>
<feature type="modified residue" description="4-aspartylphosphate" evidence="5 7">
    <location>
        <position position="58"/>
    </location>
</feature>
<comment type="function">
    <text evidence="5">Involved in chemotaxis. Part of a chemotaxis signal transduction system that modulates chemotaxis in response to various stimuli. Catalyzes the demethylation of specific methylglutamate residues introduced into the chemoreceptors (methyl-accepting chemotaxis proteins or MCP) by CheR. Also mediates the irreversible deamidation of specific glutamine residues to glutamic acid.</text>
</comment>
<dbReference type="NCBIfam" id="NF001965">
    <property type="entry name" value="PRK00742.1"/>
    <property type="match status" value="1"/>
</dbReference>
<dbReference type="EMBL" id="AP021861">
    <property type="protein sequence ID" value="BBO31204.1"/>
    <property type="molecule type" value="Genomic_DNA"/>
</dbReference>
<evidence type="ECO:0000259" key="8">
    <source>
        <dbReference type="PROSITE" id="PS50110"/>
    </source>
</evidence>
<keyword evidence="5 7" id="KW-0597">Phosphoprotein</keyword>
<dbReference type="SUPFAM" id="SSF52738">
    <property type="entry name" value="Methylesterase CheB, C-terminal domain"/>
    <property type="match status" value="1"/>
</dbReference>
<dbReference type="PANTHER" id="PTHR42872">
    <property type="entry name" value="PROTEIN-GLUTAMATE METHYLESTERASE/PROTEIN-GLUTAMINE GLUTAMINASE"/>
    <property type="match status" value="1"/>
</dbReference>
<gene>
    <name evidence="5" type="primary">cheB</name>
    <name evidence="10" type="ORF">PLANPX_0816</name>
</gene>
<evidence type="ECO:0000256" key="7">
    <source>
        <dbReference type="PROSITE-ProRule" id="PRU00169"/>
    </source>
</evidence>
<dbReference type="Gene3D" id="3.40.50.180">
    <property type="entry name" value="Methylesterase CheB, C-terminal domain"/>
    <property type="match status" value="1"/>
</dbReference>
<sequence>MARKPIRVLVIDDSRLVRELIVDLLSLHADLTIAGTASDGDEGLRALEELQPDVLTLDLQMPRRDGLATLDAILERRPTPVIVVSSLTQRSAESAVEALERGAMDYLAKPEGLAAMRQAFGEELPTKIRNMAGIDVGHVLHVRKARQQRRAAMAAAPARKQDEGAIARNAAGCIAIGVSTGGPPALTRLFQSLEPPLPPIVVVQHMPETFTSTFAKRLDGLSKLSVKEAADGDVLQPNCVYVAPGGRQLAVRRRGENGVIEVRDGEYVSGHKPSVDVMMRSVSMIYGNRAIGVIMTGMGRDGAEGCRAIRDGGGFVLGQDEESSDVYGMNKAAWAEGGVDLQAPLDRLAEAIVVRVGQLPGHRRAATAQLTPLGA</sequence>
<comment type="domain">
    <text evidence="5">Contains a C-terminal catalytic domain, and an N-terminal region which modulates catalytic activity.</text>
</comment>
<keyword evidence="1 5" id="KW-0963">Cytoplasm</keyword>
<comment type="PTM">
    <text evidence="5">Phosphorylated by CheA. Phosphorylation of the N-terminal regulatory domain activates the methylesterase activity.</text>
</comment>
<keyword evidence="2 5" id="KW-0145">Chemotaxis</keyword>
<dbReference type="PROSITE" id="PS50110">
    <property type="entry name" value="RESPONSE_REGULATORY"/>
    <property type="match status" value="1"/>
</dbReference>
<dbReference type="Pfam" id="PF01339">
    <property type="entry name" value="CheB_methylest"/>
    <property type="match status" value="1"/>
</dbReference>
<dbReference type="RefSeq" id="WP_152097386.1">
    <property type="nucleotide sequence ID" value="NZ_AP021861.1"/>
</dbReference>
<dbReference type="PIRSF" id="PIRSF000876">
    <property type="entry name" value="RR_chemtxs_CheB"/>
    <property type="match status" value="1"/>
</dbReference>
<dbReference type="PROSITE" id="PS50122">
    <property type="entry name" value="CHEB"/>
    <property type="match status" value="1"/>
</dbReference>
<dbReference type="Proteomes" id="UP000326837">
    <property type="component" value="Chromosome"/>
</dbReference>
<organism evidence="10 11">
    <name type="scientific">Lacipirellula parvula</name>
    <dbReference type="NCBI Taxonomy" id="2650471"/>
    <lineage>
        <taxon>Bacteria</taxon>
        <taxon>Pseudomonadati</taxon>
        <taxon>Planctomycetota</taxon>
        <taxon>Planctomycetia</taxon>
        <taxon>Pirellulales</taxon>
        <taxon>Lacipirellulaceae</taxon>
        <taxon>Lacipirellula</taxon>
    </lineage>
</organism>
<feature type="domain" description="Response regulatory" evidence="8">
    <location>
        <begin position="7"/>
        <end position="124"/>
    </location>
</feature>
<evidence type="ECO:0000256" key="5">
    <source>
        <dbReference type="HAMAP-Rule" id="MF_00099"/>
    </source>
</evidence>